<accession>A0A2I0IXU6</accession>
<dbReference type="InterPro" id="IPR029071">
    <property type="entry name" value="Ubiquitin-like_domsf"/>
</dbReference>
<protein>
    <recommendedName>
        <fullName evidence="3">UBX domain-containing protein</fullName>
    </recommendedName>
</protein>
<dbReference type="Pfam" id="PF00789">
    <property type="entry name" value="UBX"/>
    <property type="match status" value="1"/>
</dbReference>
<dbReference type="InterPro" id="IPR001012">
    <property type="entry name" value="UBX_dom"/>
</dbReference>
<reference evidence="4 5" key="1">
    <citation type="submission" date="2017-11" db="EMBL/GenBank/DDBJ databases">
        <title>De-novo sequencing of pomegranate (Punica granatum L.) genome.</title>
        <authorList>
            <person name="Akparov Z."/>
            <person name="Amiraslanov A."/>
            <person name="Hajiyeva S."/>
            <person name="Abbasov M."/>
            <person name="Kaur K."/>
            <person name="Hamwieh A."/>
            <person name="Solovyev V."/>
            <person name="Salamov A."/>
            <person name="Braich B."/>
            <person name="Kosarev P."/>
            <person name="Mahmoud A."/>
            <person name="Hajiyev E."/>
            <person name="Babayeva S."/>
            <person name="Izzatullayeva V."/>
            <person name="Mammadov A."/>
            <person name="Mammadov A."/>
            <person name="Sharifova S."/>
            <person name="Ojaghi J."/>
            <person name="Eynullazada K."/>
            <person name="Bayramov B."/>
            <person name="Abdulazimova A."/>
            <person name="Shahmuradov I."/>
        </authorList>
    </citation>
    <scope>NUCLEOTIDE SEQUENCE [LARGE SCALE GENOMIC DNA]</scope>
    <source>
        <strain evidence="5">cv. AG2017</strain>
        <tissue evidence="4">Leaf</tissue>
    </source>
</reference>
<name>A0A2I0IXU6_PUNGR</name>
<dbReference type="GO" id="GO:0043130">
    <property type="term" value="F:ubiquitin binding"/>
    <property type="evidence" value="ECO:0007669"/>
    <property type="project" value="TreeGrafter"/>
</dbReference>
<dbReference type="Gene3D" id="3.10.20.90">
    <property type="entry name" value="Phosphatidylinositol 3-kinase Catalytic Subunit, Chain A, domain 1"/>
    <property type="match status" value="1"/>
</dbReference>
<evidence type="ECO:0000259" key="3">
    <source>
        <dbReference type="PROSITE" id="PS50033"/>
    </source>
</evidence>
<dbReference type="Proteomes" id="UP000233551">
    <property type="component" value="Unassembled WGS sequence"/>
</dbReference>
<dbReference type="SUPFAM" id="SSF54236">
    <property type="entry name" value="Ubiquitin-like"/>
    <property type="match status" value="1"/>
</dbReference>
<feature type="region of interest" description="Disordered" evidence="2">
    <location>
        <begin position="255"/>
        <end position="319"/>
    </location>
</feature>
<dbReference type="CDD" id="cd01767">
    <property type="entry name" value="UBX"/>
    <property type="match status" value="1"/>
</dbReference>
<dbReference type="Pfam" id="PF14555">
    <property type="entry name" value="UBA_4"/>
    <property type="match status" value="1"/>
</dbReference>
<feature type="region of interest" description="Disordered" evidence="2">
    <location>
        <begin position="207"/>
        <end position="234"/>
    </location>
</feature>
<feature type="compositionally biased region" description="Polar residues" evidence="2">
    <location>
        <begin position="207"/>
        <end position="222"/>
    </location>
</feature>
<evidence type="ECO:0000256" key="2">
    <source>
        <dbReference type="SAM" id="MobiDB-lite"/>
    </source>
</evidence>
<feature type="compositionally biased region" description="Basic and acidic residues" evidence="2">
    <location>
        <begin position="256"/>
        <end position="276"/>
    </location>
</feature>
<dbReference type="InterPro" id="IPR050730">
    <property type="entry name" value="UBX_domain-protein"/>
</dbReference>
<gene>
    <name evidence="4" type="ORF">CRG98_030777</name>
</gene>
<dbReference type="PANTHER" id="PTHR23322:SF55">
    <property type="entry name" value="PLANT UBX DOMAIN-CONTAINING PROTEIN 9"/>
    <property type="match status" value="1"/>
</dbReference>
<dbReference type="PROSITE" id="PS50033">
    <property type="entry name" value="UBX"/>
    <property type="match status" value="1"/>
</dbReference>
<dbReference type="CDD" id="cd14351">
    <property type="entry name" value="UBA_Ubx1_like"/>
    <property type="match status" value="1"/>
</dbReference>
<feature type="domain" description="UBX" evidence="3">
    <location>
        <begin position="354"/>
        <end position="432"/>
    </location>
</feature>
<dbReference type="AlphaFoldDB" id="A0A2I0IXU6"/>
<dbReference type="SMART" id="SM00166">
    <property type="entry name" value="UBX"/>
    <property type="match status" value="1"/>
</dbReference>
<comment type="caution">
    <text evidence="4">The sequence shown here is derived from an EMBL/GenBank/DDBJ whole genome shotgun (WGS) entry which is preliminary data.</text>
</comment>
<keyword evidence="1" id="KW-0833">Ubl conjugation pathway</keyword>
<evidence type="ECO:0000256" key="1">
    <source>
        <dbReference type="ARBA" id="ARBA00022786"/>
    </source>
</evidence>
<proteinExistence type="predicted"/>
<keyword evidence="5" id="KW-1185">Reference proteome</keyword>
<dbReference type="EMBL" id="PGOL01002323">
    <property type="protein sequence ID" value="PKI48839.1"/>
    <property type="molecule type" value="Genomic_DNA"/>
</dbReference>
<sequence length="436" mass="47527">MRLFLLALNLQTPDDLRMRSLKPEAKLDKGHPDVALTSRAHSQGESWARTSLIRTRLASLVFSTAPLLSARPVSPSLGGFPPKEIRHMATPTPTPTRQALETYMSITGASESLALLKLQEHGGDLTKAVNAHFTEGFPDIENPPSAVNPHYNSTGMNSQAHTGQRGILPFLSAVRSFKPSSLLDPNYRRNFLNQIGVSASRNSLQVGYPINNTGDNSHQSASRPPLHPDYGAEMYNSSSYESYAEQQMIQAAIEASKQETAEQEITNREAKDRGEELGGLAATSSAEEMKEGSSKPGSSSHRDEAGHAEGPAGQKSCEDTQLCRHGHHTIPSDEQSRTRLVTKAVSLPQEPLSDDVNAINLVVRMPDSSRHGRRFLKSDKLQSLFDFVDLCGWAEPGSYRLVAPYPRRAFVAGDCSSSLSALGLTSKQEALFLELI</sequence>
<organism evidence="4 5">
    <name type="scientific">Punica granatum</name>
    <name type="common">Pomegranate</name>
    <dbReference type="NCBI Taxonomy" id="22663"/>
    <lineage>
        <taxon>Eukaryota</taxon>
        <taxon>Viridiplantae</taxon>
        <taxon>Streptophyta</taxon>
        <taxon>Embryophyta</taxon>
        <taxon>Tracheophyta</taxon>
        <taxon>Spermatophyta</taxon>
        <taxon>Magnoliopsida</taxon>
        <taxon>eudicotyledons</taxon>
        <taxon>Gunneridae</taxon>
        <taxon>Pentapetalae</taxon>
        <taxon>rosids</taxon>
        <taxon>malvids</taxon>
        <taxon>Myrtales</taxon>
        <taxon>Lythraceae</taxon>
        <taxon>Punica</taxon>
    </lineage>
</organism>
<evidence type="ECO:0000313" key="4">
    <source>
        <dbReference type="EMBL" id="PKI48839.1"/>
    </source>
</evidence>
<evidence type="ECO:0000313" key="5">
    <source>
        <dbReference type="Proteomes" id="UP000233551"/>
    </source>
</evidence>
<dbReference type="PANTHER" id="PTHR23322">
    <property type="entry name" value="FAS-ASSOCIATED PROTEIN"/>
    <property type="match status" value="1"/>
</dbReference>